<dbReference type="GO" id="GO:0003677">
    <property type="term" value="F:DNA binding"/>
    <property type="evidence" value="ECO:0007669"/>
    <property type="project" value="UniProtKB-KW"/>
</dbReference>
<dbReference type="PANTHER" id="PTHR46318">
    <property type="entry name" value="UPSTREAM BINDING TRANSCRIPTION FACTOR"/>
    <property type="match status" value="1"/>
</dbReference>
<dbReference type="Gene3D" id="1.10.30.10">
    <property type="entry name" value="High mobility group box domain"/>
    <property type="match status" value="1"/>
</dbReference>
<dbReference type="InterPro" id="IPR051762">
    <property type="entry name" value="UBF1"/>
</dbReference>
<evidence type="ECO:0000256" key="2">
    <source>
        <dbReference type="ARBA" id="ARBA00023125"/>
    </source>
</evidence>
<dbReference type="GO" id="GO:0005634">
    <property type="term" value="C:nucleus"/>
    <property type="evidence" value="ECO:0007669"/>
    <property type="project" value="UniProtKB-SubCell"/>
</dbReference>
<dbReference type="CDD" id="cd22001">
    <property type="entry name" value="HMG-box_UBF1_rpt4"/>
    <property type="match status" value="1"/>
</dbReference>
<keyword evidence="3" id="KW-0539">Nucleus</keyword>
<dbReference type="AlphaFoldDB" id="A0A3B4FUQ3"/>
<dbReference type="PANTHER" id="PTHR46318:SF2">
    <property type="entry name" value="NUCLEOLAR TRANSCRIPTION FACTOR 1"/>
    <property type="match status" value="1"/>
</dbReference>
<dbReference type="InterPro" id="IPR009071">
    <property type="entry name" value="HMG_box_dom"/>
</dbReference>
<protein>
    <recommendedName>
        <fullName evidence="4">HMG box domain-containing protein</fullName>
    </recommendedName>
</protein>
<evidence type="ECO:0000313" key="5">
    <source>
        <dbReference type="Ensembl" id="ENSPNYP00000014365.1"/>
    </source>
</evidence>
<evidence type="ECO:0000259" key="4">
    <source>
        <dbReference type="Pfam" id="PF00505"/>
    </source>
</evidence>
<feature type="domain" description="HMG box" evidence="4">
    <location>
        <begin position="114"/>
        <end position="160"/>
    </location>
</feature>
<proteinExistence type="predicted"/>
<dbReference type="SUPFAM" id="SSF47095">
    <property type="entry name" value="HMG-box"/>
    <property type="match status" value="1"/>
</dbReference>
<dbReference type="InterPro" id="IPR036910">
    <property type="entry name" value="HMG_box_dom_sf"/>
</dbReference>
<keyword evidence="2" id="KW-0238">DNA-binding</keyword>
<reference evidence="5" key="1">
    <citation type="submission" date="2023-09" db="UniProtKB">
        <authorList>
            <consortium name="Ensembl"/>
        </authorList>
    </citation>
    <scope>IDENTIFICATION</scope>
</reference>
<sequence>TSLVQCCSTDLSVVLFIVAKKCVSHVVIKSETFLICDLFVEHKLSFSPIYTHGERTLDWEKVAFPPFSPEECKQKWKEVIQKMRKVRNLTELIVEAESVLSDPLNNAKLHPEYPKRPMPVNTWYYKEVFSKIKKKNPGMSCAGLMKIASKEFSLLPDKKKVNSPTIQIWR</sequence>
<evidence type="ECO:0000256" key="1">
    <source>
        <dbReference type="ARBA" id="ARBA00004123"/>
    </source>
</evidence>
<name>A0A3B4FUQ3_9CICH</name>
<dbReference type="Pfam" id="PF00505">
    <property type="entry name" value="HMG_box"/>
    <property type="match status" value="1"/>
</dbReference>
<dbReference type="STRING" id="303518.ENSPNYP00000014365"/>
<dbReference type="GeneTree" id="ENSGT00940000167603"/>
<dbReference type="Ensembl" id="ENSPNYT00000014731.1">
    <property type="protein sequence ID" value="ENSPNYP00000014365.1"/>
    <property type="gene ID" value="ENSPNYG00000010899.1"/>
</dbReference>
<evidence type="ECO:0000256" key="3">
    <source>
        <dbReference type="ARBA" id="ARBA00023242"/>
    </source>
</evidence>
<organism evidence="5">
    <name type="scientific">Pundamilia nyererei</name>
    <dbReference type="NCBI Taxonomy" id="303518"/>
    <lineage>
        <taxon>Eukaryota</taxon>
        <taxon>Metazoa</taxon>
        <taxon>Chordata</taxon>
        <taxon>Craniata</taxon>
        <taxon>Vertebrata</taxon>
        <taxon>Euteleostomi</taxon>
        <taxon>Actinopterygii</taxon>
        <taxon>Neopterygii</taxon>
        <taxon>Teleostei</taxon>
        <taxon>Neoteleostei</taxon>
        <taxon>Acanthomorphata</taxon>
        <taxon>Ovalentaria</taxon>
        <taxon>Cichlomorphae</taxon>
        <taxon>Cichliformes</taxon>
        <taxon>Cichlidae</taxon>
        <taxon>African cichlids</taxon>
        <taxon>Pseudocrenilabrinae</taxon>
        <taxon>Haplochromini</taxon>
        <taxon>Pundamilia</taxon>
    </lineage>
</organism>
<accession>A0A3B4FUQ3</accession>
<comment type="subcellular location">
    <subcellularLocation>
        <location evidence="1">Nucleus</location>
    </subcellularLocation>
</comment>